<evidence type="ECO:0000313" key="2">
    <source>
        <dbReference type="WBParaSite" id="ES5_v2.g26482.t1"/>
    </source>
</evidence>
<dbReference type="WBParaSite" id="ES5_v2.g26482.t1">
    <property type="protein sequence ID" value="ES5_v2.g26482.t1"/>
    <property type="gene ID" value="ES5_v2.g26482"/>
</dbReference>
<proteinExistence type="predicted"/>
<evidence type="ECO:0000313" key="1">
    <source>
        <dbReference type="Proteomes" id="UP000887579"/>
    </source>
</evidence>
<accession>A0AC34G9Q0</accession>
<protein>
    <submittedName>
        <fullName evidence="2">C-type lectin domain-containing protein</fullName>
    </submittedName>
</protein>
<dbReference type="Proteomes" id="UP000887579">
    <property type="component" value="Unplaced"/>
</dbReference>
<organism evidence="1 2">
    <name type="scientific">Panagrolaimus sp. ES5</name>
    <dbReference type="NCBI Taxonomy" id="591445"/>
    <lineage>
        <taxon>Eukaryota</taxon>
        <taxon>Metazoa</taxon>
        <taxon>Ecdysozoa</taxon>
        <taxon>Nematoda</taxon>
        <taxon>Chromadorea</taxon>
        <taxon>Rhabditida</taxon>
        <taxon>Tylenchina</taxon>
        <taxon>Panagrolaimomorpha</taxon>
        <taxon>Panagrolaimoidea</taxon>
        <taxon>Panagrolaimidae</taxon>
        <taxon>Panagrolaimus</taxon>
    </lineage>
</organism>
<reference evidence="2" key="1">
    <citation type="submission" date="2022-11" db="UniProtKB">
        <authorList>
            <consortium name="WormBaseParasite"/>
        </authorList>
    </citation>
    <scope>IDENTIFICATION</scope>
</reference>
<sequence>AREIDARVDRMLNNRYQGIPNLETLAQPNVTCPDSYIKGSDDRCYFAPNIKLQFNNAENVCSDTSSDTHLVSIDSYEENNAIQLISQAAHYTDIFIGLELGASGYAWIDGTSHNYDNFEDRQPNPRAGNCVAMNVTSGKWRSVSCDQTTSFVCLKKYTLYPVSSTLSPTTSATNSGGSCPVDNTFVGPAA</sequence>
<name>A0AC34G9Q0_9BILA</name>